<evidence type="ECO:0000256" key="1">
    <source>
        <dbReference type="ARBA" id="ARBA00022617"/>
    </source>
</evidence>
<dbReference type="Proteomes" id="UP000515317">
    <property type="component" value="Chromosome"/>
</dbReference>
<dbReference type="SUPFAM" id="SSF46458">
    <property type="entry name" value="Globin-like"/>
    <property type="match status" value="1"/>
</dbReference>
<dbReference type="GO" id="GO:0071500">
    <property type="term" value="P:cellular response to nitrosative stress"/>
    <property type="evidence" value="ECO:0007669"/>
    <property type="project" value="TreeGrafter"/>
</dbReference>
<dbReference type="GO" id="GO:0020037">
    <property type="term" value="F:heme binding"/>
    <property type="evidence" value="ECO:0007669"/>
    <property type="project" value="InterPro"/>
</dbReference>
<keyword evidence="4" id="KW-0408">Iron</keyword>
<dbReference type="GO" id="GO:0008941">
    <property type="term" value="F:nitric oxide dioxygenase NAD(P)H activity"/>
    <property type="evidence" value="ECO:0007669"/>
    <property type="project" value="TreeGrafter"/>
</dbReference>
<dbReference type="AlphaFoldDB" id="A0A6S6QLQ8"/>
<evidence type="ECO:0000256" key="3">
    <source>
        <dbReference type="ARBA" id="ARBA00022723"/>
    </source>
</evidence>
<evidence type="ECO:0000256" key="2">
    <source>
        <dbReference type="ARBA" id="ARBA00022621"/>
    </source>
</evidence>
<dbReference type="KEGG" id="tso:IZ6_30080"/>
<feature type="domain" description="Globin" evidence="6">
    <location>
        <begin position="1"/>
        <end position="134"/>
    </location>
</feature>
<comment type="similarity">
    <text evidence="5">Belongs to the globin family.</text>
</comment>
<name>A0A6S6QLQ8_9HYPH</name>
<proteinExistence type="inferred from homology"/>
<keyword evidence="3" id="KW-0479">Metal-binding</keyword>
<dbReference type="PROSITE" id="PS01033">
    <property type="entry name" value="GLOBIN"/>
    <property type="match status" value="1"/>
</dbReference>
<keyword evidence="5" id="KW-0813">Transport</keyword>
<dbReference type="GO" id="GO:0046872">
    <property type="term" value="F:metal ion binding"/>
    <property type="evidence" value="ECO:0007669"/>
    <property type="project" value="UniProtKB-KW"/>
</dbReference>
<dbReference type="EMBL" id="AP023361">
    <property type="protein sequence ID" value="BCJ92273.1"/>
    <property type="molecule type" value="Genomic_DNA"/>
</dbReference>
<protein>
    <submittedName>
        <fullName evidence="7">Hemoglobin</fullName>
    </submittedName>
</protein>
<accession>A0A6S6QLQ8</accession>
<keyword evidence="8" id="KW-1185">Reference proteome</keyword>
<evidence type="ECO:0000256" key="4">
    <source>
        <dbReference type="ARBA" id="ARBA00023004"/>
    </source>
</evidence>
<dbReference type="Pfam" id="PF00042">
    <property type="entry name" value="Globin"/>
    <property type="match status" value="1"/>
</dbReference>
<dbReference type="GO" id="GO:0019825">
    <property type="term" value="F:oxygen binding"/>
    <property type="evidence" value="ECO:0007669"/>
    <property type="project" value="InterPro"/>
</dbReference>
<organism evidence="7 8">
    <name type="scientific">Terrihabitans soli</name>
    <dbReference type="NCBI Taxonomy" id="708113"/>
    <lineage>
        <taxon>Bacteria</taxon>
        <taxon>Pseudomonadati</taxon>
        <taxon>Pseudomonadota</taxon>
        <taxon>Alphaproteobacteria</taxon>
        <taxon>Hyphomicrobiales</taxon>
        <taxon>Terrihabitans</taxon>
    </lineage>
</organism>
<reference evidence="7 8" key="1">
    <citation type="submission" date="2020-08" db="EMBL/GenBank/DDBJ databases">
        <title>Genome sequence of Rhizobiales bacterium strain IZ6.</title>
        <authorList>
            <person name="Nakai R."/>
            <person name="Naganuma T."/>
        </authorList>
    </citation>
    <scope>NUCLEOTIDE SEQUENCE [LARGE SCALE GENOMIC DNA]</scope>
    <source>
        <strain evidence="7 8">IZ6</strain>
    </source>
</reference>
<dbReference type="Gene3D" id="1.10.490.10">
    <property type="entry name" value="Globins"/>
    <property type="match status" value="1"/>
</dbReference>
<dbReference type="InterPro" id="IPR012292">
    <property type="entry name" value="Globin/Proto"/>
</dbReference>
<gene>
    <name evidence="7" type="ORF">IZ6_30080</name>
</gene>
<dbReference type="PANTHER" id="PTHR43396:SF3">
    <property type="entry name" value="FLAVOHEMOPROTEIN"/>
    <property type="match status" value="1"/>
</dbReference>
<evidence type="ECO:0000259" key="6">
    <source>
        <dbReference type="PROSITE" id="PS01033"/>
    </source>
</evidence>
<dbReference type="GO" id="GO:0046210">
    <property type="term" value="P:nitric oxide catabolic process"/>
    <property type="evidence" value="ECO:0007669"/>
    <property type="project" value="TreeGrafter"/>
</dbReference>
<keyword evidence="2 5" id="KW-0561">Oxygen transport</keyword>
<evidence type="ECO:0000313" key="8">
    <source>
        <dbReference type="Proteomes" id="UP000515317"/>
    </source>
</evidence>
<dbReference type="RefSeq" id="WP_222875859.1">
    <property type="nucleotide sequence ID" value="NZ_AP023361.1"/>
</dbReference>
<evidence type="ECO:0000313" key="7">
    <source>
        <dbReference type="EMBL" id="BCJ92273.1"/>
    </source>
</evidence>
<keyword evidence="1 5" id="KW-0349">Heme</keyword>
<sequence length="144" mass="15480">MDDSTVALVQTSFAKVKPIAPVAADLFYARLFETAPELRPLFPEDLAEQKRKLMAMLAAAVSGLSNIGEIAPAVSALAVRHAGYGVEPEHYVPVGASLLWTLEQGLGEDFTPEVREAWTETYTFLASFMIRAAEDAAPAGKARA</sequence>
<dbReference type="InterPro" id="IPR000971">
    <property type="entry name" value="Globin"/>
</dbReference>
<evidence type="ECO:0000256" key="5">
    <source>
        <dbReference type="RuleBase" id="RU000356"/>
    </source>
</evidence>
<dbReference type="CDD" id="cd12131">
    <property type="entry name" value="HGbI-like"/>
    <property type="match status" value="1"/>
</dbReference>
<dbReference type="PANTHER" id="PTHR43396">
    <property type="entry name" value="FLAVOHEMOPROTEIN"/>
    <property type="match status" value="1"/>
</dbReference>
<dbReference type="InterPro" id="IPR009050">
    <property type="entry name" value="Globin-like_sf"/>
</dbReference>
<dbReference type="GO" id="GO:0071949">
    <property type="term" value="F:FAD binding"/>
    <property type="evidence" value="ECO:0007669"/>
    <property type="project" value="TreeGrafter"/>
</dbReference>
<dbReference type="GO" id="GO:0005344">
    <property type="term" value="F:oxygen carrier activity"/>
    <property type="evidence" value="ECO:0007669"/>
    <property type="project" value="UniProtKB-KW"/>
</dbReference>